<evidence type="ECO:0000313" key="2">
    <source>
        <dbReference type="EMBL" id="GLZ81683.1"/>
    </source>
</evidence>
<organism evidence="2 3">
    <name type="scientific">Actinorhabdospora filicis</name>
    <dbReference type="NCBI Taxonomy" id="1785913"/>
    <lineage>
        <taxon>Bacteria</taxon>
        <taxon>Bacillati</taxon>
        <taxon>Actinomycetota</taxon>
        <taxon>Actinomycetes</taxon>
        <taxon>Micromonosporales</taxon>
        <taxon>Micromonosporaceae</taxon>
        <taxon>Actinorhabdospora</taxon>
    </lineage>
</organism>
<sequence length="355" mass="37297">MIRLALATFGGFAALIALIVLGTTGQTLYLLAAFAAALIGILAALMWAGGPVARAAARRRLLRGEGMPAVITDVFRTTDGDGEVSVHVTVGVHPTGAAAYNYTLSEIFGEGEAAQRFHLGRKYVVVPKRPGRPDVALAPDPGPEWQRRLDAWTPPPGVPPEYAGERPGRALDFLVFFTAVAAAVAVVGAIRPPVTGEIVGGILDSSYNDFVFGNRRAAAVAVLAEEHPNVVEIEFRSDGRVIVGVAVRDTITSYVYEYAAIADEGPADEQWSGPVSFELRSLDLRGIGEAAARARELTGIGDPGNSQARVRVENGVLTTLVHLSDWDYQGWVAFGPGGEVLSMTGGAPGSPSAGK</sequence>
<keyword evidence="1" id="KW-1133">Transmembrane helix</keyword>
<dbReference type="RefSeq" id="WP_285667233.1">
    <property type="nucleotide sequence ID" value="NZ_BSTX01000007.1"/>
</dbReference>
<keyword evidence="1" id="KW-0472">Membrane</keyword>
<gene>
    <name evidence="2" type="ORF">Afil01_64900</name>
</gene>
<keyword evidence="1" id="KW-0812">Transmembrane</keyword>
<accession>A0A9W6WD26</accession>
<dbReference type="Proteomes" id="UP001165079">
    <property type="component" value="Unassembled WGS sequence"/>
</dbReference>
<proteinExistence type="predicted"/>
<reference evidence="2" key="1">
    <citation type="submission" date="2023-03" db="EMBL/GenBank/DDBJ databases">
        <title>Actinorhabdospora filicis NBRC 111898.</title>
        <authorList>
            <person name="Ichikawa N."/>
            <person name="Sato H."/>
            <person name="Tonouchi N."/>
        </authorList>
    </citation>
    <scope>NUCLEOTIDE SEQUENCE</scope>
    <source>
        <strain evidence="2">NBRC 111898</strain>
    </source>
</reference>
<keyword evidence="3" id="KW-1185">Reference proteome</keyword>
<comment type="caution">
    <text evidence="2">The sequence shown here is derived from an EMBL/GenBank/DDBJ whole genome shotgun (WGS) entry which is preliminary data.</text>
</comment>
<name>A0A9W6WD26_9ACTN</name>
<dbReference type="AlphaFoldDB" id="A0A9W6WD26"/>
<evidence type="ECO:0000256" key="1">
    <source>
        <dbReference type="SAM" id="Phobius"/>
    </source>
</evidence>
<feature type="transmembrane region" description="Helical" evidence="1">
    <location>
        <begin position="32"/>
        <end position="53"/>
    </location>
</feature>
<evidence type="ECO:0000313" key="3">
    <source>
        <dbReference type="Proteomes" id="UP001165079"/>
    </source>
</evidence>
<feature type="transmembrane region" description="Helical" evidence="1">
    <location>
        <begin position="170"/>
        <end position="190"/>
    </location>
</feature>
<dbReference type="EMBL" id="BSTX01000007">
    <property type="protein sequence ID" value="GLZ81683.1"/>
    <property type="molecule type" value="Genomic_DNA"/>
</dbReference>
<protein>
    <submittedName>
        <fullName evidence="2">Uncharacterized protein</fullName>
    </submittedName>
</protein>